<protein>
    <submittedName>
        <fullName evidence="1">Predicted gene 11146</fullName>
    </submittedName>
</protein>
<accession>A0A8C6H1T1</accession>
<evidence type="ECO:0000313" key="1">
    <source>
        <dbReference type="Ensembl" id="ENSMSIP00000014162.1"/>
    </source>
</evidence>
<dbReference type="AlphaFoldDB" id="A0A8C6H1T1"/>
<proteinExistence type="predicted"/>
<reference evidence="1" key="1">
    <citation type="submission" date="2025-08" db="UniProtKB">
        <authorList>
            <consortium name="Ensembl"/>
        </authorList>
    </citation>
    <scope>IDENTIFICATION</scope>
</reference>
<dbReference type="Ensembl" id="ENSMSIT00000017995.1">
    <property type="protein sequence ID" value="ENSMSIP00000014162.1"/>
    <property type="gene ID" value="ENSMSIG00000012212.1"/>
</dbReference>
<name>A0A8C6H1T1_MUSSI</name>
<reference evidence="1" key="2">
    <citation type="submission" date="2025-09" db="UniProtKB">
        <authorList>
            <consortium name="Ensembl"/>
        </authorList>
    </citation>
    <scope>IDENTIFICATION</scope>
</reference>
<keyword evidence="2" id="KW-1185">Reference proteome</keyword>
<dbReference type="GeneTree" id="ENSGT01130000280379"/>
<organism evidence="1 2">
    <name type="scientific">Mus spicilegus</name>
    <name type="common">Mound-building mouse</name>
    <dbReference type="NCBI Taxonomy" id="10103"/>
    <lineage>
        <taxon>Eukaryota</taxon>
        <taxon>Metazoa</taxon>
        <taxon>Chordata</taxon>
        <taxon>Craniata</taxon>
        <taxon>Vertebrata</taxon>
        <taxon>Euteleostomi</taxon>
        <taxon>Mammalia</taxon>
        <taxon>Eutheria</taxon>
        <taxon>Euarchontoglires</taxon>
        <taxon>Glires</taxon>
        <taxon>Rodentia</taxon>
        <taxon>Myomorpha</taxon>
        <taxon>Muroidea</taxon>
        <taxon>Muridae</taxon>
        <taxon>Murinae</taxon>
        <taxon>Mus</taxon>
        <taxon>Mus</taxon>
    </lineage>
</organism>
<sequence length="32" mass="3622">LLIFIQKHIVFLAALEMKIAFVLNSFAPCPSF</sequence>
<evidence type="ECO:0000313" key="2">
    <source>
        <dbReference type="Proteomes" id="UP000694415"/>
    </source>
</evidence>
<dbReference type="Proteomes" id="UP000694415">
    <property type="component" value="Unplaced"/>
</dbReference>